<feature type="domain" description="Peptidase S26" evidence="4">
    <location>
        <begin position="25"/>
        <end position="226"/>
    </location>
</feature>
<dbReference type="PRINTS" id="PR00727">
    <property type="entry name" value="LEADERPTASE"/>
</dbReference>
<keyword evidence="3" id="KW-0472">Membrane</keyword>
<dbReference type="Proteomes" id="UP001059401">
    <property type="component" value="Chromosome"/>
</dbReference>
<dbReference type="EMBL" id="CP038804">
    <property type="protein sequence ID" value="UTY34895.1"/>
    <property type="molecule type" value="Genomic_DNA"/>
</dbReference>
<dbReference type="Pfam" id="PF10502">
    <property type="entry name" value="Peptidase_S26"/>
    <property type="match status" value="1"/>
</dbReference>
<dbReference type="GO" id="GO:0004252">
    <property type="term" value="F:serine-type endopeptidase activity"/>
    <property type="evidence" value="ECO:0007669"/>
    <property type="project" value="InterPro"/>
</dbReference>
<evidence type="ECO:0000256" key="2">
    <source>
        <dbReference type="ARBA" id="ARBA00019232"/>
    </source>
</evidence>
<proteinExistence type="inferred from homology"/>
<name>A0AAE9MWH8_9SPIR</name>
<dbReference type="SUPFAM" id="SSF51306">
    <property type="entry name" value="LexA/Signal peptidase"/>
    <property type="match status" value="1"/>
</dbReference>
<dbReference type="InterPro" id="IPR036286">
    <property type="entry name" value="LexA/Signal_pep-like_sf"/>
</dbReference>
<dbReference type="EMBL" id="CP038802">
    <property type="protein sequence ID" value="UTY30039.1"/>
    <property type="molecule type" value="Genomic_DNA"/>
</dbReference>
<protein>
    <recommendedName>
        <fullName evidence="2 3">Signal peptidase I</fullName>
        <ecNumber evidence="3">3.4.21.89</ecNumber>
    </recommendedName>
</protein>
<keyword evidence="3" id="KW-1133">Transmembrane helix</keyword>
<dbReference type="RefSeq" id="WP_145475267.1">
    <property type="nucleotide sequence ID" value="NZ_CP038804.1"/>
</dbReference>
<dbReference type="Gene3D" id="2.10.109.10">
    <property type="entry name" value="Umud Fragment, subunit A"/>
    <property type="match status" value="1"/>
</dbReference>
<dbReference type="NCBIfam" id="TIGR02227">
    <property type="entry name" value="sigpep_I_bact"/>
    <property type="match status" value="1"/>
</dbReference>
<accession>A0AAE9MWH8</accession>
<organism evidence="6 7">
    <name type="scientific">Treponema putidum</name>
    <dbReference type="NCBI Taxonomy" id="221027"/>
    <lineage>
        <taxon>Bacteria</taxon>
        <taxon>Pseudomonadati</taxon>
        <taxon>Spirochaetota</taxon>
        <taxon>Spirochaetia</taxon>
        <taxon>Spirochaetales</taxon>
        <taxon>Treponemataceae</taxon>
        <taxon>Treponema</taxon>
    </lineage>
</organism>
<dbReference type="InterPro" id="IPR019533">
    <property type="entry name" value="Peptidase_S26"/>
</dbReference>
<evidence type="ECO:0000256" key="1">
    <source>
        <dbReference type="ARBA" id="ARBA00009370"/>
    </source>
</evidence>
<evidence type="ECO:0000256" key="3">
    <source>
        <dbReference type="RuleBase" id="RU362042"/>
    </source>
</evidence>
<dbReference type="Proteomes" id="UP001058682">
    <property type="component" value="Chromosome"/>
</dbReference>
<keyword evidence="3" id="KW-0645">Protease</keyword>
<keyword evidence="3 6" id="KW-0378">Hydrolase</keyword>
<evidence type="ECO:0000259" key="4">
    <source>
        <dbReference type="Pfam" id="PF10502"/>
    </source>
</evidence>
<dbReference type="CDD" id="cd06530">
    <property type="entry name" value="S26_SPase_I"/>
    <property type="match status" value="1"/>
</dbReference>
<dbReference type="InterPro" id="IPR000223">
    <property type="entry name" value="Pept_S26A_signal_pept_1"/>
</dbReference>
<dbReference type="EC" id="3.4.21.89" evidence="3"/>
<dbReference type="AlphaFoldDB" id="A0AAE9MWH8"/>
<evidence type="ECO:0000313" key="8">
    <source>
        <dbReference type="Proteomes" id="UP001059401"/>
    </source>
</evidence>
<comment type="subcellular location">
    <subcellularLocation>
        <location evidence="3">Membrane</location>
        <topology evidence="3">Single-pass type II membrane protein</topology>
    </subcellularLocation>
</comment>
<keyword evidence="8" id="KW-1185">Reference proteome</keyword>
<reference evidence="6" key="1">
    <citation type="submission" date="2019-04" db="EMBL/GenBank/DDBJ databases">
        <title>Whole genome sequencing of oral phylogroup 2 treponemes.</title>
        <authorList>
            <person name="Chan Y."/>
            <person name="Zeng H.H."/>
            <person name="Yu X.L."/>
            <person name="Leung W.K."/>
            <person name="Watt R.M."/>
        </authorList>
    </citation>
    <scope>NUCLEOTIDE SEQUENCE</scope>
    <source>
        <strain evidence="6">OMZ 835</strain>
        <strain evidence="5">OMZ 847</strain>
    </source>
</reference>
<dbReference type="PANTHER" id="PTHR43390">
    <property type="entry name" value="SIGNAL PEPTIDASE I"/>
    <property type="match status" value="1"/>
</dbReference>
<dbReference type="GO" id="GO:0016020">
    <property type="term" value="C:membrane"/>
    <property type="evidence" value="ECO:0007669"/>
    <property type="project" value="UniProtKB-SubCell"/>
</dbReference>
<dbReference type="GO" id="GO:0009003">
    <property type="term" value="F:signal peptidase activity"/>
    <property type="evidence" value="ECO:0007669"/>
    <property type="project" value="UniProtKB-EC"/>
</dbReference>
<sequence>MTAKYRNFSYTAKREYRNKVLFIIFLVVFVFFVYTLFTSYLLKTYRLKTDAMYPAISSGDMILGTPIYNPSFSAKRGDLVLIKDSASEKSPFFKRSVNAVVGFFTFQLFQPFDLQNSDFYSIRRIIGLPGDTVYMENFVLHIKTKDSEHFLTEFELAQKNYDIEIKDLPRHWDSSLPFSGSYPKTLLKEDEYFVLCDNRIFTDDSRLWGAISADKKISGKIILKYWPLKEFKSY</sequence>
<feature type="transmembrane region" description="Helical" evidence="3">
    <location>
        <begin position="20"/>
        <end position="42"/>
    </location>
</feature>
<keyword evidence="3" id="KW-0812">Transmembrane</keyword>
<dbReference type="GO" id="GO:0006465">
    <property type="term" value="P:signal peptide processing"/>
    <property type="evidence" value="ECO:0007669"/>
    <property type="project" value="InterPro"/>
</dbReference>
<evidence type="ECO:0000313" key="7">
    <source>
        <dbReference type="Proteomes" id="UP001058682"/>
    </source>
</evidence>
<dbReference type="PANTHER" id="PTHR43390:SF1">
    <property type="entry name" value="CHLOROPLAST PROCESSING PEPTIDASE"/>
    <property type="match status" value="1"/>
</dbReference>
<comment type="similarity">
    <text evidence="1 3">Belongs to the peptidase S26 family.</text>
</comment>
<comment type="catalytic activity">
    <reaction evidence="3">
        <text>Cleavage of hydrophobic, N-terminal signal or leader sequences from secreted and periplasmic proteins.</text>
        <dbReference type="EC" id="3.4.21.89"/>
    </reaction>
</comment>
<gene>
    <name evidence="6" type="primary">lepB</name>
    <name evidence="6" type="ORF">E4N74_05865</name>
    <name evidence="5" type="ORF">E4N76_06755</name>
</gene>
<evidence type="ECO:0000313" key="6">
    <source>
        <dbReference type="EMBL" id="UTY34895.1"/>
    </source>
</evidence>
<evidence type="ECO:0000313" key="5">
    <source>
        <dbReference type="EMBL" id="UTY30039.1"/>
    </source>
</evidence>